<dbReference type="AlphaFoldDB" id="A0A1I7UR08"/>
<evidence type="ECO:0000313" key="1">
    <source>
        <dbReference type="Proteomes" id="UP000095282"/>
    </source>
</evidence>
<accession>A0A1I7UR08</accession>
<dbReference type="PANTHER" id="PTHR31379">
    <property type="entry name" value="F-BOX C PROTEIN-RELATED-RELATED"/>
    <property type="match status" value="1"/>
</dbReference>
<keyword evidence="1" id="KW-1185">Reference proteome</keyword>
<sequence length="440" mass="51470">MNSKPLSYDSLKTVLRYLQPNTRILLSSRIPSIRFAERAVPMKIKNLCIATHYIEINRTRYHIGIYRSGDDRRVNGVNGHTCDVDEFGIPGYIKDGILPVEKNLFGERGDGDLEHLERRLEKEKLRLSKLLEFQSREICMDEWNTFYSIMGNCPNLPQHYKYGIKKDNKEAIQEAIKLYDWNIKLMENDLVPFQNRRDNFRPKLEIRVIKNWSVVERVNYTGDLHKAIKALFEFMFSKKLSIQVDSFRSFSKCPMSLDIKLRVRNLMLAFDHLTNLELVKSIIDEKLEKMTIFTNYLTEDLILNFDENIIKTSKHLKISKLNKNDKIFPFIRRLGNETIELGEAPKGFLESKDFIIFIRKWVKLDKPIGTCLIIGYYAREDDKCIKILNRVSKIRGAIAGDKYVNVPMRSPTVLKVSNERLSDRETQFKMVVVDLDLSSI</sequence>
<proteinExistence type="predicted"/>
<reference evidence="2" key="1">
    <citation type="submission" date="2016-11" db="UniProtKB">
        <authorList>
            <consortium name="WormBaseParasite"/>
        </authorList>
    </citation>
    <scope>IDENTIFICATION</scope>
</reference>
<protein>
    <submittedName>
        <fullName evidence="2">F-box domain-containing protein</fullName>
    </submittedName>
</protein>
<dbReference type="InterPro" id="IPR021942">
    <property type="entry name" value="DUF3557"/>
</dbReference>
<organism evidence="1 2">
    <name type="scientific">Caenorhabditis tropicalis</name>
    <dbReference type="NCBI Taxonomy" id="1561998"/>
    <lineage>
        <taxon>Eukaryota</taxon>
        <taxon>Metazoa</taxon>
        <taxon>Ecdysozoa</taxon>
        <taxon>Nematoda</taxon>
        <taxon>Chromadorea</taxon>
        <taxon>Rhabditida</taxon>
        <taxon>Rhabditina</taxon>
        <taxon>Rhabditomorpha</taxon>
        <taxon>Rhabditoidea</taxon>
        <taxon>Rhabditidae</taxon>
        <taxon>Peloderinae</taxon>
        <taxon>Caenorhabditis</taxon>
    </lineage>
</organism>
<evidence type="ECO:0000313" key="2">
    <source>
        <dbReference type="WBParaSite" id="Csp11.Scaffold630.g18477.t1"/>
    </source>
</evidence>
<dbReference type="PANTHER" id="PTHR31379:SF1">
    <property type="entry name" value="F-BOX C PROTEIN-RELATED"/>
    <property type="match status" value="1"/>
</dbReference>
<dbReference type="Pfam" id="PF12078">
    <property type="entry name" value="DUF3557"/>
    <property type="match status" value="1"/>
</dbReference>
<dbReference type="Proteomes" id="UP000095282">
    <property type="component" value="Unplaced"/>
</dbReference>
<name>A0A1I7UR08_9PELO</name>
<dbReference type="WBParaSite" id="Csp11.Scaffold630.g18477.t1">
    <property type="protein sequence ID" value="Csp11.Scaffold630.g18477.t1"/>
    <property type="gene ID" value="Csp11.Scaffold630.g18477"/>
</dbReference>